<evidence type="ECO:0000313" key="1">
    <source>
        <dbReference type="EMBL" id="KAG2628509.1"/>
    </source>
</evidence>
<sequence>MGGGVNGERAGAQFRHQESRGDPWFWPALERASPFLTSCTRAEAEQAMVIPVRWSRFCCVPLDPWSVHVAFIRGRSSRSLVWDSAHSLPRRRIHGFFYF</sequence>
<keyword evidence="2" id="KW-1185">Reference proteome</keyword>
<dbReference type="AlphaFoldDB" id="A0A8T0V964"/>
<organism evidence="1 2">
    <name type="scientific">Panicum virgatum</name>
    <name type="common">Blackwell switchgrass</name>
    <dbReference type="NCBI Taxonomy" id="38727"/>
    <lineage>
        <taxon>Eukaryota</taxon>
        <taxon>Viridiplantae</taxon>
        <taxon>Streptophyta</taxon>
        <taxon>Embryophyta</taxon>
        <taxon>Tracheophyta</taxon>
        <taxon>Spermatophyta</taxon>
        <taxon>Magnoliopsida</taxon>
        <taxon>Liliopsida</taxon>
        <taxon>Poales</taxon>
        <taxon>Poaceae</taxon>
        <taxon>PACMAD clade</taxon>
        <taxon>Panicoideae</taxon>
        <taxon>Panicodae</taxon>
        <taxon>Paniceae</taxon>
        <taxon>Panicinae</taxon>
        <taxon>Panicum</taxon>
        <taxon>Panicum sect. Hiantes</taxon>
    </lineage>
</organism>
<evidence type="ECO:0000313" key="2">
    <source>
        <dbReference type="Proteomes" id="UP000823388"/>
    </source>
</evidence>
<name>A0A8T0V964_PANVG</name>
<dbReference type="Proteomes" id="UP000823388">
    <property type="component" value="Chromosome 3K"/>
</dbReference>
<comment type="caution">
    <text evidence="1">The sequence shown here is derived from an EMBL/GenBank/DDBJ whole genome shotgun (WGS) entry which is preliminary data.</text>
</comment>
<dbReference type="EMBL" id="CM029041">
    <property type="protein sequence ID" value="KAG2628509.1"/>
    <property type="molecule type" value="Genomic_DNA"/>
</dbReference>
<gene>
    <name evidence="1" type="ORF">PVAP13_3KG392900</name>
</gene>
<reference evidence="1" key="1">
    <citation type="submission" date="2020-05" db="EMBL/GenBank/DDBJ databases">
        <title>WGS assembly of Panicum virgatum.</title>
        <authorList>
            <person name="Lovell J.T."/>
            <person name="Jenkins J."/>
            <person name="Shu S."/>
            <person name="Juenger T.E."/>
            <person name="Schmutz J."/>
        </authorList>
    </citation>
    <scope>NUCLEOTIDE SEQUENCE</scope>
    <source>
        <strain evidence="1">AP13</strain>
    </source>
</reference>
<proteinExistence type="predicted"/>
<protein>
    <submittedName>
        <fullName evidence="1">Uncharacterized protein</fullName>
    </submittedName>
</protein>
<accession>A0A8T0V964</accession>